<evidence type="ECO:0000313" key="2">
    <source>
        <dbReference type="EMBL" id="MFC5509242.1"/>
    </source>
</evidence>
<evidence type="ECO:0000313" key="3">
    <source>
        <dbReference type="Proteomes" id="UP001596060"/>
    </source>
</evidence>
<dbReference type="Gene3D" id="1.10.10.1550">
    <property type="entry name" value="ROS/MUCR transcriptional regulator protein"/>
    <property type="match status" value="1"/>
</dbReference>
<comment type="similarity">
    <text evidence="1">Belongs to the ros/MucR family.</text>
</comment>
<dbReference type="RefSeq" id="WP_377817998.1">
    <property type="nucleotide sequence ID" value="NZ_JBHSLU010000156.1"/>
</dbReference>
<dbReference type="InterPro" id="IPR041920">
    <property type="entry name" value="ROS/MUCR_sf"/>
</dbReference>
<comment type="caution">
    <text evidence="2">The sequence shown here is derived from an EMBL/GenBank/DDBJ whole genome shotgun (WGS) entry which is preliminary data.</text>
</comment>
<proteinExistence type="inferred from homology"/>
<gene>
    <name evidence="2" type="ORF">ACFPN9_28925</name>
</gene>
<accession>A0ABW0PCJ3</accession>
<name>A0ABW0PCJ3_9HYPH</name>
<reference evidence="3" key="1">
    <citation type="journal article" date="2019" name="Int. J. Syst. Evol. Microbiol.">
        <title>The Global Catalogue of Microorganisms (GCM) 10K type strain sequencing project: providing services to taxonomists for standard genome sequencing and annotation.</title>
        <authorList>
            <consortium name="The Broad Institute Genomics Platform"/>
            <consortium name="The Broad Institute Genome Sequencing Center for Infectious Disease"/>
            <person name="Wu L."/>
            <person name="Ma J."/>
        </authorList>
    </citation>
    <scope>NUCLEOTIDE SEQUENCE [LARGE SCALE GENOMIC DNA]</scope>
    <source>
        <strain evidence="3">CCUG 43117</strain>
    </source>
</reference>
<dbReference type="InterPro" id="IPR008807">
    <property type="entry name" value="ROS_MUCR"/>
</dbReference>
<dbReference type="Proteomes" id="UP001596060">
    <property type="component" value="Unassembled WGS sequence"/>
</dbReference>
<organism evidence="2 3">
    <name type="scientific">Bosea massiliensis</name>
    <dbReference type="NCBI Taxonomy" id="151419"/>
    <lineage>
        <taxon>Bacteria</taxon>
        <taxon>Pseudomonadati</taxon>
        <taxon>Pseudomonadota</taxon>
        <taxon>Alphaproteobacteria</taxon>
        <taxon>Hyphomicrobiales</taxon>
        <taxon>Boseaceae</taxon>
        <taxon>Bosea</taxon>
    </lineage>
</organism>
<sequence length="96" mass="10136">MRRSGLVVPNESLTGLAADIVSAYVGSNSLRASDLPDLIASVYAALGNLKKPAETVAPAPLRPAVPIRSSVTSEAIICLEDGKRFKTLKRHLGRVP</sequence>
<dbReference type="Pfam" id="PF05443">
    <property type="entry name" value="ROS_MUCR"/>
    <property type="match status" value="1"/>
</dbReference>
<protein>
    <submittedName>
        <fullName evidence="2">MucR family transcriptional regulator</fullName>
    </submittedName>
</protein>
<dbReference type="EMBL" id="JBHSLU010000156">
    <property type="protein sequence ID" value="MFC5509242.1"/>
    <property type="molecule type" value="Genomic_DNA"/>
</dbReference>
<evidence type="ECO:0000256" key="1">
    <source>
        <dbReference type="ARBA" id="ARBA00007031"/>
    </source>
</evidence>
<keyword evidence="3" id="KW-1185">Reference proteome</keyword>